<keyword evidence="4" id="KW-1003">Cell membrane</keyword>
<dbReference type="Proteomes" id="UP000283387">
    <property type="component" value="Unassembled WGS sequence"/>
</dbReference>
<keyword evidence="10" id="KW-0067">ATP-binding</keyword>
<dbReference type="Gene3D" id="3.30.565.10">
    <property type="entry name" value="Histidine kinase-like ATPase, C-terminal domain"/>
    <property type="match status" value="1"/>
</dbReference>
<feature type="coiled-coil region" evidence="15">
    <location>
        <begin position="290"/>
        <end position="317"/>
    </location>
</feature>
<dbReference type="PRINTS" id="PR00344">
    <property type="entry name" value="BCTRLSENSOR"/>
</dbReference>
<dbReference type="InterPro" id="IPR003594">
    <property type="entry name" value="HATPase_dom"/>
</dbReference>
<dbReference type="InterPro" id="IPR008207">
    <property type="entry name" value="Sig_transdc_His_kin_Hpt_dom"/>
</dbReference>
<gene>
    <name evidence="20" type="ORF">BC643_4027</name>
</gene>
<dbReference type="InterPro" id="IPR003661">
    <property type="entry name" value="HisK_dim/P_dom"/>
</dbReference>
<keyword evidence="11 16" id="KW-1133">Transmembrane helix</keyword>
<evidence type="ECO:0000313" key="21">
    <source>
        <dbReference type="Proteomes" id="UP000283387"/>
    </source>
</evidence>
<organism evidence="20 21">
    <name type="scientific">Mangrovibacterium diazotrophicum</name>
    <dbReference type="NCBI Taxonomy" id="1261403"/>
    <lineage>
        <taxon>Bacteria</taxon>
        <taxon>Pseudomonadati</taxon>
        <taxon>Bacteroidota</taxon>
        <taxon>Bacteroidia</taxon>
        <taxon>Marinilabiliales</taxon>
        <taxon>Prolixibacteraceae</taxon>
        <taxon>Mangrovibacterium</taxon>
    </lineage>
</organism>
<dbReference type="PANTHER" id="PTHR43047">
    <property type="entry name" value="TWO-COMPONENT HISTIDINE PROTEIN KINASE"/>
    <property type="match status" value="1"/>
</dbReference>
<evidence type="ECO:0000256" key="5">
    <source>
        <dbReference type="ARBA" id="ARBA00022519"/>
    </source>
</evidence>
<dbReference type="GO" id="GO:0005886">
    <property type="term" value="C:plasma membrane"/>
    <property type="evidence" value="ECO:0007669"/>
    <property type="project" value="UniProtKB-SubCell"/>
</dbReference>
<feature type="modified residue" description="Phosphohistidine" evidence="13">
    <location>
        <position position="747"/>
    </location>
</feature>
<dbReference type="CDD" id="cd17546">
    <property type="entry name" value="REC_hyHK_CKI1_RcsC-like"/>
    <property type="match status" value="1"/>
</dbReference>
<dbReference type="AlphaFoldDB" id="A0A419VW87"/>
<comment type="subcellular location">
    <subcellularLocation>
        <location evidence="2">Cell inner membrane</location>
        <topology evidence="2">Multi-pass membrane protein</topology>
    </subcellularLocation>
</comment>
<evidence type="ECO:0000256" key="10">
    <source>
        <dbReference type="ARBA" id="ARBA00022840"/>
    </source>
</evidence>
<dbReference type="InterPro" id="IPR001789">
    <property type="entry name" value="Sig_transdc_resp-reg_receiver"/>
</dbReference>
<evidence type="ECO:0000256" key="13">
    <source>
        <dbReference type="PROSITE-ProRule" id="PRU00110"/>
    </source>
</evidence>
<dbReference type="SMART" id="SM00388">
    <property type="entry name" value="HisKA"/>
    <property type="match status" value="1"/>
</dbReference>
<evidence type="ECO:0000256" key="16">
    <source>
        <dbReference type="SAM" id="Phobius"/>
    </source>
</evidence>
<keyword evidence="15" id="KW-0175">Coiled coil</keyword>
<keyword evidence="8 16" id="KW-0812">Transmembrane</keyword>
<dbReference type="SMART" id="SM00448">
    <property type="entry name" value="REC"/>
    <property type="match status" value="1"/>
</dbReference>
<feature type="domain" description="Response regulatory" evidence="18">
    <location>
        <begin position="562"/>
        <end position="676"/>
    </location>
</feature>
<keyword evidence="5" id="KW-0997">Cell inner membrane</keyword>
<comment type="caution">
    <text evidence="20">The sequence shown here is derived from an EMBL/GenBank/DDBJ whole genome shotgun (WGS) entry which is preliminary data.</text>
</comment>
<dbReference type="Pfam" id="PF00072">
    <property type="entry name" value="Response_reg"/>
    <property type="match status" value="1"/>
</dbReference>
<evidence type="ECO:0000256" key="6">
    <source>
        <dbReference type="ARBA" id="ARBA00022553"/>
    </source>
</evidence>
<dbReference type="SUPFAM" id="SSF52172">
    <property type="entry name" value="CheY-like"/>
    <property type="match status" value="1"/>
</dbReference>
<dbReference type="InterPro" id="IPR036890">
    <property type="entry name" value="HATPase_C_sf"/>
</dbReference>
<dbReference type="SUPFAM" id="SSF55874">
    <property type="entry name" value="ATPase domain of HSP90 chaperone/DNA topoisomerase II/histidine kinase"/>
    <property type="match status" value="1"/>
</dbReference>
<dbReference type="SUPFAM" id="SSF47384">
    <property type="entry name" value="Homodimeric domain of signal transducing histidine kinase"/>
    <property type="match status" value="1"/>
</dbReference>
<dbReference type="RefSeq" id="WP_120275037.1">
    <property type="nucleotide sequence ID" value="NZ_RAPN01000004.1"/>
</dbReference>
<evidence type="ECO:0000259" key="19">
    <source>
        <dbReference type="PROSITE" id="PS50894"/>
    </source>
</evidence>
<feature type="modified residue" description="4-aspartylphosphate" evidence="14">
    <location>
        <position position="611"/>
    </location>
</feature>
<dbReference type="GO" id="GO:0000155">
    <property type="term" value="F:phosphorelay sensor kinase activity"/>
    <property type="evidence" value="ECO:0007669"/>
    <property type="project" value="InterPro"/>
</dbReference>
<feature type="domain" description="Histidine kinase" evidence="17">
    <location>
        <begin position="317"/>
        <end position="538"/>
    </location>
</feature>
<name>A0A419VW87_9BACT</name>
<dbReference type="InterPro" id="IPR036097">
    <property type="entry name" value="HisK_dim/P_sf"/>
</dbReference>
<feature type="transmembrane region" description="Helical" evidence="16">
    <location>
        <begin position="265"/>
        <end position="284"/>
    </location>
</feature>
<evidence type="ECO:0000259" key="17">
    <source>
        <dbReference type="PROSITE" id="PS50109"/>
    </source>
</evidence>
<dbReference type="GO" id="GO:0009927">
    <property type="term" value="F:histidine phosphotransfer kinase activity"/>
    <property type="evidence" value="ECO:0007669"/>
    <property type="project" value="TreeGrafter"/>
</dbReference>
<dbReference type="CDD" id="cd16922">
    <property type="entry name" value="HATPase_EvgS-ArcB-TorS-like"/>
    <property type="match status" value="1"/>
</dbReference>
<evidence type="ECO:0000256" key="1">
    <source>
        <dbReference type="ARBA" id="ARBA00000085"/>
    </source>
</evidence>
<keyword evidence="9 20" id="KW-0418">Kinase</keyword>
<dbReference type="Pfam" id="PF02518">
    <property type="entry name" value="HATPase_c"/>
    <property type="match status" value="1"/>
</dbReference>
<evidence type="ECO:0000256" key="4">
    <source>
        <dbReference type="ARBA" id="ARBA00022475"/>
    </source>
</evidence>
<dbReference type="EC" id="2.7.13.3" evidence="3"/>
<dbReference type="PROSITE" id="PS50109">
    <property type="entry name" value="HIS_KIN"/>
    <property type="match status" value="1"/>
</dbReference>
<dbReference type="Gene3D" id="1.10.287.130">
    <property type="match status" value="1"/>
</dbReference>
<dbReference type="SUPFAM" id="SSF47226">
    <property type="entry name" value="Histidine-containing phosphotransfer domain, HPT domain"/>
    <property type="match status" value="1"/>
</dbReference>
<keyword evidence="6 14" id="KW-0597">Phosphoprotein</keyword>
<feature type="domain" description="HPt" evidence="19">
    <location>
        <begin position="708"/>
        <end position="804"/>
    </location>
</feature>
<reference evidence="20 21" key="1">
    <citation type="submission" date="2018-09" db="EMBL/GenBank/DDBJ databases">
        <title>Genomic Encyclopedia of Archaeal and Bacterial Type Strains, Phase II (KMG-II): from individual species to whole genera.</title>
        <authorList>
            <person name="Goeker M."/>
        </authorList>
    </citation>
    <scope>NUCLEOTIDE SEQUENCE [LARGE SCALE GENOMIC DNA]</scope>
    <source>
        <strain evidence="20 21">DSM 27148</strain>
    </source>
</reference>
<evidence type="ECO:0000256" key="3">
    <source>
        <dbReference type="ARBA" id="ARBA00012438"/>
    </source>
</evidence>
<dbReference type="CDD" id="cd00082">
    <property type="entry name" value="HisKA"/>
    <property type="match status" value="1"/>
</dbReference>
<evidence type="ECO:0000313" key="20">
    <source>
        <dbReference type="EMBL" id="RKD86336.1"/>
    </source>
</evidence>
<keyword evidence="7" id="KW-0808">Transferase</keyword>
<evidence type="ECO:0000256" key="9">
    <source>
        <dbReference type="ARBA" id="ARBA00022777"/>
    </source>
</evidence>
<dbReference type="FunFam" id="3.30.565.10:FF:000010">
    <property type="entry name" value="Sensor histidine kinase RcsC"/>
    <property type="match status" value="1"/>
</dbReference>
<dbReference type="InterPro" id="IPR004358">
    <property type="entry name" value="Sig_transdc_His_kin-like_C"/>
</dbReference>
<keyword evidence="12 16" id="KW-0472">Membrane</keyword>
<keyword evidence="21" id="KW-1185">Reference proteome</keyword>
<dbReference type="InterPro" id="IPR036641">
    <property type="entry name" value="HPT_dom_sf"/>
</dbReference>
<proteinExistence type="predicted"/>
<dbReference type="SMART" id="SM00387">
    <property type="entry name" value="HATPase_c"/>
    <property type="match status" value="1"/>
</dbReference>
<dbReference type="InterPro" id="IPR011006">
    <property type="entry name" value="CheY-like_superfamily"/>
</dbReference>
<evidence type="ECO:0000259" key="18">
    <source>
        <dbReference type="PROSITE" id="PS50110"/>
    </source>
</evidence>
<keyword evidence="10" id="KW-0547">Nucleotide-binding</keyword>
<protein>
    <recommendedName>
        <fullName evidence="3">histidine kinase</fullName>
        <ecNumber evidence="3">2.7.13.3</ecNumber>
    </recommendedName>
</protein>
<evidence type="ECO:0000256" key="8">
    <source>
        <dbReference type="ARBA" id="ARBA00022692"/>
    </source>
</evidence>
<evidence type="ECO:0000256" key="15">
    <source>
        <dbReference type="SAM" id="Coils"/>
    </source>
</evidence>
<dbReference type="Gene3D" id="3.40.50.2300">
    <property type="match status" value="1"/>
</dbReference>
<dbReference type="InterPro" id="IPR005467">
    <property type="entry name" value="His_kinase_dom"/>
</dbReference>
<dbReference type="PROSITE" id="PS50894">
    <property type="entry name" value="HPT"/>
    <property type="match status" value="1"/>
</dbReference>
<dbReference type="OrthoDB" id="1046984at2"/>
<sequence>MKFFKIEIQITLLTLIIGAAVAGSGYLVYKSLSEIIDSIHREARPDYKLLLIKDISSELSEVENSVRLFSFTGNENYIYKFRNLSKSVQEKLTNLEDYAIPESNEIQQIDSIQLLSNQKLVIWAEIRNLHKQKIEKQTEKPLAKLASKLDTAIIQPDTIKFEKPEKVGFFKRVFGKQDTTTKAPIIIDKSEEKEQLKQEIVEIEEQMSTENTEQQAREKKLLERNIRVTDNINRLIEQLEQAEQLRLETKTQEADFMAAQIYRRLVMFTGASILLLLIVLILFYRNLKKNKDYQNILKKARADAENLAKAKERFVATVSHEMRTPVNAIYGLSEQMLQRVTDTDLKTDLNIVYKSADHLITLVNDTLDFSKIESQKMTFEKIDFIPVELLQEVITLHQVPARAKKLELVLKNDIPENRVYQGDPVRLKQILINLFTNAIKFTEKGKITLEATEEKLAGHHYKLIVDVVDSGIGIPQKNIDKIFEEFVQLDGDNSQKHRGAGLGLAIVKKLVDLQEGKIKVKSLVGKGTRFTVEIPYAEGDQRIYQPAEQKQQPIPDWFKNLNLLLVDDEAFNLYLLKNILSKWGVAFKEAANGLEAVEMTQNEHFDLILMDMRMPVMDGFEASTQILTRDPNIAITMLTATNRAEDEERYKKIGIWDFLQKPFPERSLFELLLKLKEKIDSRPKPEVTQEKATPEFSLSELKKILGDDESFFKEMVDLFVISAQKCRESLAKSTELKDKEGLVDAAHKLAAPAKHMLANKLYAKLKELEKKGAENEEWPELEKLIREIDLRIQEFLNLLNSEIS</sequence>
<evidence type="ECO:0000256" key="7">
    <source>
        <dbReference type="ARBA" id="ARBA00022679"/>
    </source>
</evidence>
<feature type="transmembrane region" description="Helical" evidence="16">
    <location>
        <begin position="6"/>
        <end position="29"/>
    </location>
</feature>
<dbReference type="PROSITE" id="PS50110">
    <property type="entry name" value="RESPONSE_REGULATORY"/>
    <property type="match status" value="1"/>
</dbReference>
<evidence type="ECO:0000256" key="2">
    <source>
        <dbReference type="ARBA" id="ARBA00004429"/>
    </source>
</evidence>
<feature type="coiled-coil region" evidence="15">
    <location>
        <begin position="186"/>
        <end position="252"/>
    </location>
</feature>
<evidence type="ECO:0000256" key="11">
    <source>
        <dbReference type="ARBA" id="ARBA00022989"/>
    </source>
</evidence>
<dbReference type="Gene3D" id="1.20.120.160">
    <property type="entry name" value="HPT domain"/>
    <property type="match status" value="1"/>
</dbReference>
<dbReference type="PANTHER" id="PTHR43047:SF72">
    <property type="entry name" value="OSMOSENSING HISTIDINE PROTEIN KINASE SLN1"/>
    <property type="match status" value="1"/>
</dbReference>
<accession>A0A419VW87</accession>
<comment type="catalytic activity">
    <reaction evidence="1">
        <text>ATP + protein L-histidine = ADP + protein N-phospho-L-histidine.</text>
        <dbReference type="EC" id="2.7.13.3"/>
    </reaction>
</comment>
<evidence type="ECO:0000256" key="14">
    <source>
        <dbReference type="PROSITE-ProRule" id="PRU00169"/>
    </source>
</evidence>
<evidence type="ECO:0000256" key="12">
    <source>
        <dbReference type="ARBA" id="ARBA00023136"/>
    </source>
</evidence>
<dbReference type="Pfam" id="PF00512">
    <property type="entry name" value="HisKA"/>
    <property type="match status" value="1"/>
</dbReference>
<dbReference type="EMBL" id="RAPN01000004">
    <property type="protein sequence ID" value="RKD86336.1"/>
    <property type="molecule type" value="Genomic_DNA"/>
</dbReference>